<dbReference type="RefSeq" id="WP_134251730.1">
    <property type="nucleotide sequence ID" value="NZ_CP038009.1"/>
</dbReference>
<sequence length="64" mass="7541">MKQKPIKSQTTARLYQHPPVPRIPLWEHFVANVIDTLKLFAFLGTGLVLWYLLTFFLHSLFWGN</sequence>
<feature type="transmembrane region" description="Helical" evidence="1">
    <location>
        <begin position="39"/>
        <end position="61"/>
    </location>
</feature>
<keyword evidence="1" id="KW-0472">Membrane</keyword>
<keyword evidence="1" id="KW-1133">Transmembrane helix</keyword>
<keyword evidence="1" id="KW-0812">Transmembrane</keyword>
<dbReference type="EMBL" id="CP038009">
    <property type="protein sequence ID" value="QBQ15590.1"/>
    <property type="molecule type" value="Genomic_DNA"/>
</dbReference>
<evidence type="ECO:0000313" key="3">
    <source>
        <dbReference type="Proteomes" id="UP000294395"/>
    </source>
</evidence>
<evidence type="ECO:0000313" key="2">
    <source>
        <dbReference type="EMBL" id="QBQ15590.1"/>
    </source>
</evidence>
<dbReference type="Proteomes" id="UP000294395">
    <property type="component" value="Chromosome"/>
</dbReference>
<protein>
    <recommendedName>
        <fullName evidence="4">RDD family protein</fullName>
    </recommendedName>
</protein>
<gene>
    <name evidence="2" type="ORF">AHTJR_04580</name>
</gene>
<reference evidence="2 3" key="1">
    <citation type="submission" date="2019-03" db="EMBL/GenBank/DDBJ databases">
        <title>Complete genome sequence of two outbreak-associated Acinetobacter haemolyticus strains.</title>
        <authorList>
            <person name="Bai L."/>
            <person name="Zhang S.-C."/>
            <person name="Deng Y."/>
            <person name="Song C.-C."/>
            <person name="Kang G.-B."/>
            <person name="Dong Y."/>
            <person name="Wang Y."/>
            <person name="Gao F."/>
            <person name="Huang H."/>
        </authorList>
    </citation>
    <scope>NUCLEOTIDE SEQUENCE [LARGE SCALE GENOMIC DNA]</scope>
    <source>
        <strain evidence="2 3">TJR01</strain>
    </source>
</reference>
<proteinExistence type="predicted"/>
<evidence type="ECO:0000256" key="1">
    <source>
        <dbReference type="SAM" id="Phobius"/>
    </source>
</evidence>
<dbReference type="AlphaFoldDB" id="A0A4P7B5C6"/>
<evidence type="ECO:0008006" key="4">
    <source>
        <dbReference type="Google" id="ProtNLM"/>
    </source>
</evidence>
<accession>A0A4P7B5C6</accession>
<organism evidence="2 3">
    <name type="scientific">Acinetobacter haemolyticus</name>
    <dbReference type="NCBI Taxonomy" id="29430"/>
    <lineage>
        <taxon>Bacteria</taxon>
        <taxon>Pseudomonadati</taxon>
        <taxon>Pseudomonadota</taxon>
        <taxon>Gammaproteobacteria</taxon>
        <taxon>Moraxellales</taxon>
        <taxon>Moraxellaceae</taxon>
        <taxon>Acinetobacter</taxon>
    </lineage>
</organism>
<name>A0A4P7B5C6_ACIHA</name>